<dbReference type="AlphaFoldDB" id="A0A239BVI3"/>
<dbReference type="RefSeq" id="WP_089222896.1">
    <property type="nucleotide sequence ID" value="NZ_FZOF01000003.1"/>
</dbReference>
<reference evidence="6 7" key="1">
    <citation type="submission" date="2017-06" db="EMBL/GenBank/DDBJ databases">
        <authorList>
            <person name="Kim H.J."/>
            <person name="Triplett B.A."/>
        </authorList>
    </citation>
    <scope>NUCLEOTIDE SEQUENCE [LARGE SCALE GENOMIC DNA]</scope>
    <source>
        <strain evidence="6 7">CGMCC 4.1858</strain>
    </source>
</reference>
<keyword evidence="2 6" id="KW-0238">DNA-binding</keyword>
<feature type="compositionally biased region" description="Basic and acidic residues" evidence="4">
    <location>
        <begin position="24"/>
        <end position="36"/>
    </location>
</feature>
<evidence type="ECO:0000256" key="2">
    <source>
        <dbReference type="ARBA" id="ARBA00023125"/>
    </source>
</evidence>
<evidence type="ECO:0000259" key="5">
    <source>
        <dbReference type="PROSITE" id="PS50949"/>
    </source>
</evidence>
<evidence type="ECO:0000313" key="7">
    <source>
        <dbReference type="Proteomes" id="UP000198280"/>
    </source>
</evidence>
<evidence type="ECO:0000256" key="3">
    <source>
        <dbReference type="ARBA" id="ARBA00023163"/>
    </source>
</evidence>
<dbReference type="InterPro" id="IPR036388">
    <property type="entry name" value="WH-like_DNA-bd_sf"/>
</dbReference>
<feature type="domain" description="HTH gntR-type" evidence="5">
    <location>
        <begin position="60"/>
        <end position="127"/>
    </location>
</feature>
<dbReference type="GO" id="GO:0003677">
    <property type="term" value="F:DNA binding"/>
    <property type="evidence" value="ECO:0007669"/>
    <property type="project" value="UniProtKB-KW"/>
</dbReference>
<dbReference type="Pfam" id="PF00392">
    <property type="entry name" value="GntR"/>
    <property type="match status" value="1"/>
</dbReference>
<name>A0A239BVI3_9ACTN</name>
<keyword evidence="3" id="KW-0804">Transcription</keyword>
<dbReference type="CDD" id="cd07377">
    <property type="entry name" value="WHTH_GntR"/>
    <property type="match status" value="1"/>
</dbReference>
<keyword evidence="7" id="KW-1185">Reference proteome</keyword>
<keyword evidence="1" id="KW-0805">Transcription regulation</keyword>
<dbReference type="PROSITE" id="PS50949">
    <property type="entry name" value="HTH_GNTR"/>
    <property type="match status" value="1"/>
</dbReference>
<dbReference type="Gene3D" id="1.20.120.530">
    <property type="entry name" value="GntR ligand-binding domain-like"/>
    <property type="match status" value="1"/>
</dbReference>
<dbReference type="InterPro" id="IPR011711">
    <property type="entry name" value="GntR_C"/>
</dbReference>
<dbReference type="Gene3D" id="1.10.10.10">
    <property type="entry name" value="Winged helix-like DNA-binding domain superfamily/Winged helix DNA-binding domain"/>
    <property type="match status" value="1"/>
</dbReference>
<gene>
    <name evidence="6" type="ORF">SAMN05216252_103205</name>
</gene>
<evidence type="ECO:0000256" key="1">
    <source>
        <dbReference type="ARBA" id="ARBA00023015"/>
    </source>
</evidence>
<feature type="compositionally biased region" description="Basic and acidic residues" evidence="4">
    <location>
        <begin position="45"/>
        <end position="61"/>
    </location>
</feature>
<dbReference type="OrthoDB" id="3864082at2"/>
<evidence type="ECO:0000313" key="6">
    <source>
        <dbReference type="EMBL" id="SNS11642.1"/>
    </source>
</evidence>
<dbReference type="EMBL" id="FZOF01000003">
    <property type="protein sequence ID" value="SNS11642.1"/>
    <property type="molecule type" value="Genomic_DNA"/>
</dbReference>
<dbReference type="InterPro" id="IPR000524">
    <property type="entry name" value="Tscrpt_reg_HTH_GntR"/>
</dbReference>
<dbReference type="SMART" id="SM00895">
    <property type="entry name" value="FCD"/>
    <property type="match status" value="1"/>
</dbReference>
<dbReference type="PANTHER" id="PTHR43537:SF45">
    <property type="entry name" value="GNTR FAMILY REGULATORY PROTEIN"/>
    <property type="match status" value="1"/>
</dbReference>
<protein>
    <submittedName>
        <fullName evidence="6">DNA-binding transcriptional regulator, GntR family</fullName>
    </submittedName>
</protein>
<dbReference type="GO" id="GO:0003700">
    <property type="term" value="F:DNA-binding transcription factor activity"/>
    <property type="evidence" value="ECO:0007669"/>
    <property type="project" value="InterPro"/>
</dbReference>
<dbReference type="SUPFAM" id="SSF48008">
    <property type="entry name" value="GntR ligand-binding domain-like"/>
    <property type="match status" value="1"/>
</dbReference>
<dbReference type="SUPFAM" id="SSF46785">
    <property type="entry name" value="Winged helix' DNA-binding domain"/>
    <property type="match status" value="1"/>
</dbReference>
<dbReference type="InterPro" id="IPR036390">
    <property type="entry name" value="WH_DNA-bd_sf"/>
</dbReference>
<dbReference type="Pfam" id="PF07729">
    <property type="entry name" value="FCD"/>
    <property type="match status" value="1"/>
</dbReference>
<dbReference type="Proteomes" id="UP000198280">
    <property type="component" value="Unassembled WGS sequence"/>
</dbReference>
<feature type="compositionally biased region" description="Low complexity" evidence="4">
    <location>
        <begin position="1"/>
        <end position="19"/>
    </location>
</feature>
<feature type="region of interest" description="Disordered" evidence="4">
    <location>
        <begin position="1"/>
        <end position="61"/>
    </location>
</feature>
<evidence type="ECO:0000256" key="4">
    <source>
        <dbReference type="SAM" id="MobiDB-lite"/>
    </source>
</evidence>
<sequence length="270" mass="28897">MEYAPRAQRRPAAPAAAAPGLPPGHDERVRGAHPHAEPGTGAAPERAEGLPRPRRLPERSTVRDQVLRALRGALLTGELRPGAVYSAPALAERFGVSATPVREAMQLLAREGAVEAMPNKGFRVAERSSRDLAELAEVRALLEVPVVLRMARTLPASRWEQLRPLAEATVAAAALGDRAAYAEADRAFHRALLELSGNRQLVAVADELHRRSQWPVTEDHGHARPGASPVRGISARLVADATQHAALLEALVSGDLTAVESLVRRHFAGA</sequence>
<organism evidence="6 7">
    <name type="scientific">Actinacidiphila glaucinigra</name>
    <dbReference type="NCBI Taxonomy" id="235986"/>
    <lineage>
        <taxon>Bacteria</taxon>
        <taxon>Bacillati</taxon>
        <taxon>Actinomycetota</taxon>
        <taxon>Actinomycetes</taxon>
        <taxon>Kitasatosporales</taxon>
        <taxon>Streptomycetaceae</taxon>
        <taxon>Actinacidiphila</taxon>
    </lineage>
</organism>
<dbReference type="InterPro" id="IPR008920">
    <property type="entry name" value="TF_FadR/GntR_C"/>
</dbReference>
<accession>A0A239BVI3</accession>
<proteinExistence type="predicted"/>
<dbReference type="PANTHER" id="PTHR43537">
    <property type="entry name" value="TRANSCRIPTIONAL REGULATOR, GNTR FAMILY"/>
    <property type="match status" value="1"/>
</dbReference>
<dbReference type="SMART" id="SM00345">
    <property type="entry name" value="HTH_GNTR"/>
    <property type="match status" value="1"/>
</dbReference>